<dbReference type="GeneID" id="105444582"/>
<evidence type="ECO:0000256" key="1">
    <source>
        <dbReference type="SAM" id="Phobius"/>
    </source>
</evidence>
<feature type="chain" id="PRO_5029505585" evidence="2">
    <location>
        <begin position="21"/>
        <end position="291"/>
    </location>
</feature>
<keyword evidence="1" id="KW-1133">Transmembrane helix</keyword>
<keyword evidence="1" id="KW-0812">Transmembrane</keyword>
<protein>
    <submittedName>
        <fullName evidence="3">Uncharacterized protein</fullName>
    </submittedName>
</protein>
<name>A0A7M7HL36_STRPU</name>
<evidence type="ECO:0000313" key="3">
    <source>
        <dbReference type="EnsemblMetazoa" id="XP_011677324"/>
    </source>
</evidence>
<keyword evidence="2" id="KW-0732">Signal</keyword>
<reference evidence="3" key="2">
    <citation type="submission" date="2021-01" db="UniProtKB">
        <authorList>
            <consortium name="EnsemblMetazoa"/>
        </authorList>
    </citation>
    <scope>IDENTIFICATION</scope>
</reference>
<dbReference type="RefSeq" id="XP_011677324.2">
    <property type="nucleotide sequence ID" value="XM_011679022.2"/>
</dbReference>
<dbReference type="AlphaFoldDB" id="A0A7M7HL36"/>
<dbReference type="EnsemblMetazoa" id="XM_011679022">
    <property type="protein sequence ID" value="XP_011677324"/>
    <property type="gene ID" value="LOC105444582"/>
</dbReference>
<proteinExistence type="predicted"/>
<evidence type="ECO:0000256" key="2">
    <source>
        <dbReference type="SAM" id="SignalP"/>
    </source>
</evidence>
<organism evidence="3 4">
    <name type="scientific">Strongylocentrotus purpuratus</name>
    <name type="common">Purple sea urchin</name>
    <dbReference type="NCBI Taxonomy" id="7668"/>
    <lineage>
        <taxon>Eukaryota</taxon>
        <taxon>Metazoa</taxon>
        <taxon>Echinodermata</taxon>
        <taxon>Eleutherozoa</taxon>
        <taxon>Echinozoa</taxon>
        <taxon>Echinoidea</taxon>
        <taxon>Euechinoidea</taxon>
        <taxon>Echinacea</taxon>
        <taxon>Camarodonta</taxon>
        <taxon>Echinidea</taxon>
        <taxon>Strongylocentrotidae</taxon>
        <taxon>Strongylocentrotus</taxon>
    </lineage>
</organism>
<accession>A0A7M7HL36</accession>
<feature type="signal peptide" evidence="2">
    <location>
        <begin position="1"/>
        <end position="20"/>
    </location>
</feature>
<dbReference type="Proteomes" id="UP000007110">
    <property type="component" value="Unassembled WGS sequence"/>
</dbReference>
<reference evidence="4" key="1">
    <citation type="submission" date="2015-02" db="EMBL/GenBank/DDBJ databases">
        <title>Genome sequencing for Strongylocentrotus purpuratus.</title>
        <authorList>
            <person name="Murali S."/>
            <person name="Liu Y."/>
            <person name="Vee V."/>
            <person name="English A."/>
            <person name="Wang M."/>
            <person name="Skinner E."/>
            <person name="Han Y."/>
            <person name="Muzny D.M."/>
            <person name="Worley K.C."/>
            <person name="Gibbs R.A."/>
        </authorList>
    </citation>
    <scope>NUCLEOTIDE SEQUENCE</scope>
</reference>
<dbReference type="InParanoid" id="A0A7M7HL36"/>
<keyword evidence="1" id="KW-0472">Membrane</keyword>
<evidence type="ECO:0000313" key="4">
    <source>
        <dbReference type="Proteomes" id="UP000007110"/>
    </source>
</evidence>
<dbReference type="KEGG" id="spu:105444582"/>
<sequence>MDTRNWKALFMVISIGVSSAKEPVHVGQCYILKDNPEAIATPSYRNQTVSSNGCVGDSDSNIHVLAMTYEPPELSKFGFSDDRLRPNVTVHVTSHLGQQEKRPTVLVVASATPVQLTVIIDRGVNLETILWSSMLLYSGMSILIEPDDVHRKRPIFVELLPDSIANIGDGSPFDPLSDDRNHTAEFLDYVRKRYGYEVASFTGTNKKVDAWLLTINGGPNIEVKKDISEDRIRNESSGNGESRIRDVSSKFTLVKVKNMFVSIDKTDNLKLWMLLLNVAAILLFLSSKRKK</sequence>
<keyword evidence="4" id="KW-1185">Reference proteome</keyword>
<feature type="transmembrane region" description="Helical" evidence="1">
    <location>
        <begin position="269"/>
        <end position="286"/>
    </location>
</feature>